<feature type="region of interest" description="Disordered" evidence="1">
    <location>
        <begin position="1"/>
        <end position="25"/>
    </location>
</feature>
<organism evidence="2 3">
    <name type="scientific">Prunus dulcis</name>
    <name type="common">Almond</name>
    <name type="synonym">Amygdalus dulcis</name>
    <dbReference type="NCBI Taxonomy" id="3755"/>
    <lineage>
        <taxon>Eukaryota</taxon>
        <taxon>Viridiplantae</taxon>
        <taxon>Streptophyta</taxon>
        <taxon>Embryophyta</taxon>
        <taxon>Tracheophyta</taxon>
        <taxon>Spermatophyta</taxon>
        <taxon>Magnoliopsida</taxon>
        <taxon>eudicotyledons</taxon>
        <taxon>Gunneridae</taxon>
        <taxon>Pentapetalae</taxon>
        <taxon>rosids</taxon>
        <taxon>fabids</taxon>
        <taxon>Rosales</taxon>
        <taxon>Rosaceae</taxon>
        <taxon>Amygdaloideae</taxon>
        <taxon>Amygdaleae</taxon>
        <taxon>Prunus</taxon>
    </lineage>
</organism>
<sequence>MHEEEQLHGDEMTGSDALQQAGEVLGQSAQSAMDVEVLCMDHLRKSSDTRDSSSEAATLYHFLNWTCLLSPLIHVALWNAMLT</sequence>
<evidence type="ECO:0000313" key="2">
    <source>
        <dbReference type="EMBL" id="KAI5321653.1"/>
    </source>
</evidence>
<protein>
    <submittedName>
        <fullName evidence="2">Uncharacterized protein</fullName>
    </submittedName>
</protein>
<comment type="caution">
    <text evidence="2">The sequence shown here is derived from an EMBL/GenBank/DDBJ whole genome shotgun (WGS) entry which is preliminary data.</text>
</comment>
<name>A0AAD4YUZ2_PRUDU</name>
<dbReference type="AlphaFoldDB" id="A0AAD4YUZ2"/>
<dbReference type="Proteomes" id="UP001054821">
    <property type="component" value="Chromosome 6"/>
</dbReference>
<gene>
    <name evidence="2" type="ORF">L3X38_030724</name>
</gene>
<feature type="compositionally biased region" description="Basic and acidic residues" evidence="1">
    <location>
        <begin position="1"/>
        <end position="11"/>
    </location>
</feature>
<proteinExistence type="predicted"/>
<reference evidence="2 3" key="1">
    <citation type="journal article" date="2022" name="G3 (Bethesda)">
        <title>Whole-genome sequence and methylome profiling of the almond [Prunus dulcis (Mill.) D.A. Webb] cultivar 'Nonpareil'.</title>
        <authorList>
            <person name="D'Amico-Willman K.M."/>
            <person name="Ouma W.Z."/>
            <person name="Meulia T."/>
            <person name="Sideli G.M."/>
            <person name="Gradziel T.M."/>
            <person name="Fresnedo-Ramirez J."/>
        </authorList>
    </citation>
    <scope>NUCLEOTIDE SEQUENCE [LARGE SCALE GENOMIC DNA]</scope>
    <source>
        <strain evidence="2">Clone GOH B32 T37-40</strain>
    </source>
</reference>
<keyword evidence="3" id="KW-1185">Reference proteome</keyword>
<evidence type="ECO:0000256" key="1">
    <source>
        <dbReference type="SAM" id="MobiDB-lite"/>
    </source>
</evidence>
<evidence type="ECO:0000313" key="3">
    <source>
        <dbReference type="Proteomes" id="UP001054821"/>
    </source>
</evidence>
<accession>A0AAD4YUZ2</accession>
<dbReference type="EMBL" id="JAJFAZ020000006">
    <property type="protein sequence ID" value="KAI5321653.1"/>
    <property type="molecule type" value="Genomic_DNA"/>
</dbReference>